<gene>
    <name evidence="2" type="ORF">GCM10009747_23120</name>
</gene>
<feature type="compositionally biased region" description="Basic and acidic residues" evidence="1">
    <location>
        <begin position="1"/>
        <end position="10"/>
    </location>
</feature>
<keyword evidence="3" id="KW-1185">Reference proteome</keyword>
<organism evidence="2 3">
    <name type="scientific">Agromyces humatus</name>
    <dbReference type="NCBI Taxonomy" id="279573"/>
    <lineage>
        <taxon>Bacteria</taxon>
        <taxon>Bacillati</taxon>
        <taxon>Actinomycetota</taxon>
        <taxon>Actinomycetes</taxon>
        <taxon>Micrococcales</taxon>
        <taxon>Microbacteriaceae</taxon>
        <taxon>Agromyces</taxon>
    </lineage>
</organism>
<evidence type="ECO:0000313" key="2">
    <source>
        <dbReference type="EMBL" id="GAA1762964.1"/>
    </source>
</evidence>
<evidence type="ECO:0000256" key="1">
    <source>
        <dbReference type="SAM" id="MobiDB-lite"/>
    </source>
</evidence>
<dbReference type="Proteomes" id="UP001500506">
    <property type="component" value="Unassembled WGS sequence"/>
</dbReference>
<feature type="region of interest" description="Disordered" evidence="1">
    <location>
        <begin position="1"/>
        <end position="28"/>
    </location>
</feature>
<proteinExistence type="predicted"/>
<reference evidence="2 3" key="1">
    <citation type="journal article" date="2019" name="Int. J. Syst. Evol. Microbiol.">
        <title>The Global Catalogue of Microorganisms (GCM) 10K type strain sequencing project: providing services to taxonomists for standard genome sequencing and annotation.</title>
        <authorList>
            <consortium name="The Broad Institute Genomics Platform"/>
            <consortium name="The Broad Institute Genome Sequencing Center for Infectious Disease"/>
            <person name="Wu L."/>
            <person name="Ma J."/>
        </authorList>
    </citation>
    <scope>NUCLEOTIDE SEQUENCE [LARGE SCALE GENOMIC DNA]</scope>
    <source>
        <strain evidence="2 3">JCM 14319</strain>
    </source>
</reference>
<dbReference type="EMBL" id="BAAANH010000004">
    <property type="protein sequence ID" value="GAA1762964.1"/>
    <property type="molecule type" value="Genomic_DNA"/>
</dbReference>
<accession>A0ABN2KQM1</accession>
<evidence type="ECO:0000313" key="3">
    <source>
        <dbReference type="Proteomes" id="UP001500506"/>
    </source>
</evidence>
<comment type="caution">
    <text evidence="2">The sequence shown here is derived from an EMBL/GenBank/DDBJ whole genome shotgun (WGS) entry which is preliminary data.</text>
</comment>
<sequence>MTEMRVETPIREPASARSTVDDSAFDESATRAPVEVLIKEHPAPIGR</sequence>
<protein>
    <submittedName>
        <fullName evidence="2">Uncharacterized protein</fullName>
    </submittedName>
</protein>
<name>A0ABN2KQM1_9MICO</name>
<dbReference type="RefSeq" id="WP_232497506.1">
    <property type="nucleotide sequence ID" value="NZ_BAAANH010000004.1"/>
</dbReference>